<comment type="caution">
    <text evidence="5">The sequence shown here is derived from an EMBL/GenBank/DDBJ whole genome shotgun (WGS) entry which is preliminary data.</text>
</comment>
<evidence type="ECO:0000259" key="4">
    <source>
        <dbReference type="Pfam" id="PF19305"/>
    </source>
</evidence>
<organism evidence="5 6">
    <name type="scientific">Aliiroseovarius salicola</name>
    <dbReference type="NCBI Taxonomy" id="3009082"/>
    <lineage>
        <taxon>Bacteria</taxon>
        <taxon>Pseudomonadati</taxon>
        <taxon>Pseudomonadota</taxon>
        <taxon>Alphaproteobacteria</taxon>
        <taxon>Rhodobacterales</taxon>
        <taxon>Paracoccaceae</taxon>
        <taxon>Aliiroseovarius</taxon>
    </lineage>
</organism>
<dbReference type="Proteomes" id="UP001528040">
    <property type="component" value="Unassembled WGS sequence"/>
</dbReference>
<evidence type="ECO:0000256" key="1">
    <source>
        <dbReference type="ARBA" id="ARBA00006174"/>
    </source>
</evidence>
<dbReference type="PANTHER" id="PTHR16943:SF8">
    <property type="entry name" value="2-METHYLCITRATE DEHYDRATASE"/>
    <property type="match status" value="1"/>
</dbReference>
<comment type="similarity">
    <text evidence="1">Belongs to the PrpD family.</text>
</comment>
<dbReference type="Gene3D" id="1.10.4100.10">
    <property type="entry name" value="2-methylcitrate dehydratase PrpD"/>
    <property type="match status" value="1"/>
</dbReference>
<accession>A0ABT4W2N7</accession>
<dbReference type="SUPFAM" id="SSF103378">
    <property type="entry name" value="2-methylcitrate dehydratase PrpD"/>
    <property type="match status" value="1"/>
</dbReference>
<feature type="region of interest" description="Disordered" evidence="2">
    <location>
        <begin position="1"/>
        <end position="22"/>
    </location>
</feature>
<dbReference type="InterPro" id="IPR042183">
    <property type="entry name" value="MmgE/PrpD_sf_1"/>
</dbReference>
<gene>
    <name evidence="5" type="ORF">O2N63_11885</name>
</gene>
<feature type="domain" description="MmgE/PrpD C-terminal" evidence="4">
    <location>
        <begin position="287"/>
        <end position="391"/>
    </location>
</feature>
<dbReference type="InterPro" id="IPR005656">
    <property type="entry name" value="MmgE_PrpD"/>
</dbReference>
<dbReference type="Pfam" id="PF03972">
    <property type="entry name" value="MmgE_PrpD_N"/>
    <property type="match status" value="1"/>
</dbReference>
<dbReference type="Gene3D" id="3.30.1330.120">
    <property type="entry name" value="2-methylcitrate dehydratase PrpD"/>
    <property type="match status" value="1"/>
</dbReference>
<reference evidence="5 6" key="1">
    <citation type="submission" date="2023-01" db="EMBL/GenBank/DDBJ databases">
        <authorList>
            <person name="Yoon J.-W."/>
        </authorList>
    </citation>
    <scope>NUCLEOTIDE SEQUENCE [LARGE SCALE GENOMIC DNA]</scope>
    <source>
        <strain evidence="5 6">KMU-50</strain>
    </source>
</reference>
<sequence>MENEMENASGVDVTRRDPNEDVGSVYDPVPVLTAFSHVPLDDAANALEMMRLSLLDWAAVSIAGVAEPVSRITREMGLSDGGRAQSSVVGSATRLPARQAALINGATSHALDYDDTHFAHIGHPSVAVVPAALALAEAEGCSGQELLEAALVGVEASIRVGMWLGRSHYQTGFHQTATAGAFGATVAAARLLRLNATQTAYALGLCATRAAGLKSQFGTMGKPYHAGLAAQTGVETAMAAKAGFVSAPEGFAGAQGFGPTHAGEGHADAFKALGALWQFETISHKFHACCHGTHAMIEALLPLMLTPDRVVRVEIYTHPRWLSVCNIPAPSSGLEVKFSYAHVAAMVIAGRDTAALNSFTDAVAQDAELVELASKVRVVGSEELSETEARLMVDTIEGRREVAYDLDTPITIDTRTRKLRAKAKALVGGQGDRLWSAIQAEDGPDLSAFTRLLRLA</sequence>
<dbReference type="RefSeq" id="WP_271054494.1">
    <property type="nucleotide sequence ID" value="NZ_JAQIIO010000006.1"/>
</dbReference>
<evidence type="ECO:0000256" key="2">
    <source>
        <dbReference type="SAM" id="MobiDB-lite"/>
    </source>
</evidence>
<dbReference type="InterPro" id="IPR045337">
    <property type="entry name" value="MmgE_PrpD_C"/>
</dbReference>
<proteinExistence type="inferred from homology"/>
<dbReference type="InterPro" id="IPR036148">
    <property type="entry name" value="MmgE/PrpD_sf"/>
</dbReference>
<dbReference type="InterPro" id="IPR042188">
    <property type="entry name" value="MmgE/PrpD_sf_2"/>
</dbReference>
<evidence type="ECO:0000313" key="6">
    <source>
        <dbReference type="Proteomes" id="UP001528040"/>
    </source>
</evidence>
<protein>
    <submittedName>
        <fullName evidence="5">MmgE/PrpD family protein</fullName>
    </submittedName>
</protein>
<dbReference type="EMBL" id="JAQIIO010000006">
    <property type="protein sequence ID" value="MDA5094784.1"/>
    <property type="molecule type" value="Genomic_DNA"/>
</dbReference>
<dbReference type="PANTHER" id="PTHR16943">
    <property type="entry name" value="2-METHYLCITRATE DEHYDRATASE-RELATED"/>
    <property type="match status" value="1"/>
</dbReference>
<feature type="domain" description="MmgE/PrpD N-terminal" evidence="3">
    <location>
        <begin position="40"/>
        <end position="263"/>
    </location>
</feature>
<dbReference type="Pfam" id="PF19305">
    <property type="entry name" value="MmgE_PrpD_C"/>
    <property type="match status" value="1"/>
</dbReference>
<keyword evidence="6" id="KW-1185">Reference proteome</keyword>
<dbReference type="InterPro" id="IPR045336">
    <property type="entry name" value="MmgE_PrpD_N"/>
</dbReference>
<evidence type="ECO:0000259" key="3">
    <source>
        <dbReference type="Pfam" id="PF03972"/>
    </source>
</evidence>
<name>A0ABT4W2N7_9RHOB</name>
<evidence type="ECO:0000313" key="5">
    <source>
        <dbReference type="EMBL" id="MDA5094784.1"/>
    </source>
</evidence>